<dbReference type="Gene3D" id="1.10.533.10">
    <property type="entry name" value="Death Domain, Fas"/>
    <property type="match status" value="1"/>
</dbReference>
<dbReference type="OrthoDB" id="496981at2759"/>
<dbReference type="InterPro" id="IPR027417">
    <property type="entry name" value="P-loop_NTPase"/>
</dbReference>
<dbReference type="InterPro" id="IPR011029">
    <property type="entry name" value="DEATH-like_dom_sf"/>
</dbReference>
<organism evidence="1 2">
    <name type="scientific">Folsomia candida</name>
    <name type="common">Springtail</name>
    <dbReference type="NCBI Taxonomy" id="158441"/>
    <lineage>
        <taxon>Eukaryota</taxon>
        <taxon>Metazoa</taxon>
        <taxon>Ecdysozoa</taxon>
        <taxon>Arthropoda</taxon>
        <taxon>Hexapoda</taxon>
        <taxon>Collembola</taxon>
        <taxon>Entomobryomorpha</taxon>
        <taxon>Isotomoidea</taxon>
        <taxon>Isotomidae</taxon>
        <taxon>Proisotominae</taxon>
        <taxon>Folsomia</taxon>
    </lineage>
</organism>
<comment type="caution">
    <text evidence="1">The sequence shown here is derived from an EMBL/GenBank/DDBJ whole genome shotgun (WGS) entry which is preliminary data.</text>
</comment>
<keyword evidence="2" id="KW-1185">Reference proteome</keyword>
<dbReference type="Gene3D" id="3.40.50.300">
    <property type="entry name" value="P-loop containing nucleotide triphosphate hydrolases"/>
    <property type="match status" value="1"/>
</dbReference>
<protein>
    <submittedName>
        <fullName evidence="1">Uncharacterized protein</fullName>
    </submittedName>
</protein>
<sequence length="248" mass="27950">MDRVLRDEKDQQEVAKIMVHDPIAMQNWIRVSQELGLNVEFETRHYPQLVMGLIKYDILFQKMLQEWAARFRREATVGELCKVLSQLGLKMISSNDFEPLTDGPPDKSSQAITAVERINMDGDMAPGTKKSKIEEGIIFLPCPKPDKNFTGRCQLIEDVIKSLSEFGKNPSNQVGFPLADLHGLGGHGKTQTAQRIADKCAKENIFNGVIWIDAEHESGIIEKIRRELINQGIQDLQENLGLLLANKL</sequence>
<proteinExistence type="predicted"/>
<accession>A0A226DAX0</accession>
<dbReference type="AlphaFoldDB" id="A0A226DAX0"/>
<evidence type="ECO:0000313" key="2">
    <source>
        <dbReference type="Proteomes" id="UP000198287"/>
    </source>
</evidence>
<evidence type="ECO:0000313" key="1">
    <source>
        <dbReference type="EMBL" id="OXA42313.1"/>
    </source>
</evidence>
<dbReference type="CDD" id="cd01670">
    <property type="entry name" value="Death"/>
    <property type="match status" value="1"/>
</dbReference>
<dbReference type="Proteomes" id="UP000198287">
    <property type="component" value="Unassembled WGS sequence"/>
</dbReference>
<dbReference type="EMBL" id="LNIX01000026">
    <property type="protein sequence ID" value="OXA42313.1"/>
    <property type="molecule type" value="Genomic_DNA"/>
</dbReference>
<name>A0A226DAX0_FOLCA</name>
<reference evidence="1 2" key="1">
    <citation type="submission" date="2015-12" db="EMBL/GenBank/DDBJ databases">
        <title>The genome of Folsomia candida.</title>
        <authorList>
            <person name="Faddeeva A."/>
            <person name="Derks M.F."/>
            <person name="Anvar Y."/>
            <person name="Smit S."/>
            <person name="Van Straalen N."/>
            <person name="Roelofs D."/>
        </authorList>
    </citation>
    <scope>NUCLEOTIDE SEQUENCE [LARGE SCALE GENOMIC DNA]</scope>
    <source>
        <strain evidence="1 2">VU population</strain>
        <tissue evidence="1">Whole body</tissue>
    </source>
</reference>
<dbReference type="SUPFAM" id="SSF52540">
    <property type="entry name" value="P-loop containing nucleoside triphosphate hydrolases"/>
    <property type="match status" value="1"/>
</dbReference>
<gene>
    <name evidence="1" type="ORF">Fcan01_22923</name>
</gene>